<evidence type="ECO:0000313" key="2">
    <source>
        <dbReference type="EMBL" id="KYN20726.1"/>
    </source>
</evidence>
<keyword evidence="3" id="KW-1185">Reference proteome</keyword>
<organism evidence="2 3">
    <name type="scientific">Trachymyrmex cornetzi</name>
    <dbReference type="NCBI Taxonomy" id="471704"/>
    <lineage>
        <taxon>Eukaryota</taxon>
        <taxon>Metazoa</taxon>
        <taxon>Ecdysozoa</taxon>
        <taxon>Arthropoda</taxon>
        <taxon>Hexapoda</taxon>
        <taxon>Insecta</taxon>
        <taxon>Pterygota</taxon>
        <taxon>Neoptera</taxon>
        <taxon>Endopterygota</taxon>
        <taxon>Hymenoptera</taxon>
        <taxon>Apocrita</taxon>
        <taxon>Aculeata</taxon>
        <taxon>Formicoidea</taxon>
        <taxon>Formicidae</taxon>
        <taxon>Myrmicinae</taxon>
        <taxon>Trachymyrmex</taxon>
    </lineage>
</organism>
<sequence>CLLKVLLIYLHGMHNANPWNLDPRYAPSRLISCDILHLPTSYDTARIGISMCGMIDRSSSKFIGLFICQIPPVTRIQNTKRKHRSRTDAENLPWSTSALRINIVKSRATLVPSSQHHTYKITHIKVLSHPTISNLLQNQKNILPILSPIPLKL</sequence>
<gene>
    <name evidence="2" type="ORF">ALC57_06632</name>
</gene>
<reference evidence="2 3" key="1">
    <citation type="submission" date="2015-09" db="EMBL/GenBank/DDBJ databases">
        <title>Trachymyrmex cornetzi WGS genome.</title>
        <authorList>
            <person name="Nygaard S."/>
            <person name="Hu H."/>
            <person name="Boomsma J."/>
            <person name="Zhang G."/>
        </authorList>
    </citation>
    <scope>NUCLEOTIDE SEQUENCE [LARGE SCALE GENOMIC DNA]</scope>
    <source>
        <strain evidence="2">Tcor2-1</strain>
        <tissue evidence="2">Whole body</tissue>
    </source>
</reference>
<dbReference type="EMBL" id="KQ979568">
    <property type="protein sequence ID" value="KYN20726.1"/>
    <property type="molecule type" value="Genomic_DNA"/>
</dbReference>
<proteinExistence type="predicted"/>
<evidence type="ECO:0000256" key="1">
    <source>
        <dbReference type="SAM" id="SignalP"/>
    </source>
</evidence>
<accession>A0A195E6K8</accession>
<keyword evidence="1" id="KW-0732">Signal</keyword>
<feature type="chain" id="PRO_5008270710" evidence="1">
    <location>
        <begin position="19"/>
        <end position="153"/>
    </location>
</feature>
<protein>
    <submittedName>
        <fullName evidence="2">Uncharacterized protein</fullName>
    </submittedName>
</protein>
<dbReference type="AlphaFoldDB" id="A0A195E6K8"/>
<feature type="signal peptide" evidence="1">
    <location>
        <begin position="1"/>
        <end position="18"/>
    </location>
</feature>
<evidence type="ECO:0000313" key="3">
    <source>
        <dbReference type="Proteomes" id="UP000078492"/>
    </source>
</evidence>
<feature type="non-terminal residue" evidence="2">
    <location>
        <position position="1"/>
    </location>
</feature>
<dbReference type="Proteomes" id="UP000078492">
    <property type="component" value="Unassembled WGS sequence"/>
</dbReference>
<name>A0A195E6K8_9HYME</name>